<evidence type="ECO:0000313" key="2">
    <source>
        <dbReference type="EMBL" id="KAK8878633.1"/>
    </source>
</evidence>
<dbReference type="EMBL" id="JAPFFF010000011">
    <property type="protein sequence ID" value="KAK8878633.1"/>
    <property type="molecule type" value="Genomic_DNA"/>
</dbReference>
<name>A0ABR2JMA1_9EUKA</name>
<feature type="region of interest" description="Disordered" evidence="1">
    <location>
        <begin position="514"/>
        <end position="590"/>
    </location>
</feature>
<evidence type="ECO:0000256" key="1">
    <source>
        <dbReference type="SAM" id="MobiDB-lite"/>
    </source>
</evidence>
<keyword evidence="3" id="KW-1185">Reference proteome</keyword>
<accession>A0ABR2JMA1</accession>
<feature type="compositionally biased region" description="Low complexity" evidence="1">
    <location>
        <begin position="514"/>
        <end position="572"/>
    </location>
</feature>
<proteinExistence type="predicted"/>
<protein>
    <submittedName>
        <fullName evidence="2">Uncharacterized protein</fullName>
    </submittedName>
</protein>
<dbReference type="Proteomes" id="UP001470230">
    <property type="component" value="Unassembled WGS sequence"/>
</dbReference>
<reference evidence="2 3" key="1">
    <citation type="submission" date="2024-04" db="EMBL/GenBank/DDBJ databases">
        <title>Tritrichomonas musculus Genome.</title>
        <authorList>
            <person name="Alves-Ferreira E."/>
            <person name="Grigg M."/>
            <person name="Lorenzi H."/>
            <person name="Galac M."/>
        </authorList>
    </citation>
    <scope>NUCLEOTIDE SEQUENCE [LARGE SCALE GENOMIC DNA]</scope>
    <source>
        <strain evidence="2 3">EAF2021</strain>
    </source>
</reference>
<organism evidence="2 3">
    <name type="scientific">Tritrichomonas musculus</name>
    <dbReference type="NCBI Taxonomy" id="1915356"/>
    <lineage>
        <taxon>Eukaryota</taxon>
        <taxon>Metamonada</taxon>
        <taxon>Parabasalia</taxon>
        <taxon>Tritrichomonadida</taxon>
        <taxon>Tritrichomonadidae</taxon>
        <taxon>Tritrichomonas</taxon>
    </lineage>
</organism>
<sequence>MFDFVLLFKRDIENEETPSFTSKFPEKLDFPQSELQYIIPNAIPRKLDKSDVFMFNTPSFYCYDYSFKIKNIEAAVIIVSSHFHPSLYIDFLRAVDNSFNMLNPEMKNNSSGLSKKKTIIQKIEENQCADLDTEVFCRFVYVHSLLTSWSSNDDGDLVINYPFDSFIIKLSPDVSIYSPKYKTHTCNQYQYIAADAKHFYQPLTRNDDIKAEDEAISALHSWTDVFDVAPLVPHVETLWAAAIQNKGVMIVAPTASIASYSAVSILSMLEPMKYSEPCLLFSQIGDPRFTVENLAPSAVYVSKNTKLREKIQSFNDEDYQNKDNNKFIPKNNNSDIQNENVNSYIEDNLITITDDNINQTIENQISRSTSFDSVNNSLLNNTNLDNDSENSEIIPSQYKIVATTYESYVKLVRTISSIASLSESQSISLLNMNFSAIITIKSTNFRPTHNLKRIYSKKTKLVLKKFLSLMNLTLLSDPYFDLLEKEIDEKQFVRIWPNDNIICAATIANISQNQNRNQNAKSSNSNSYSSKNNKNTGTDDNINTNNNPNENYDLNNDDNSNNNDENANNNEKTINKNDDNKNNLNDENNIKVDNLKLKENKRSFYSQYTGQQRHPSPDELIDFYKNIQKTTTFKKWRHIREDREQLRMGFLSVLPKEAVEQVPDDKLREADEKVSLLLNIHKKDEHFRIILQKNLSLIKKRIRNLRPL</sequence>
<evidence type="ECO:0000313" key="3">
    <source>
        <dbReference type="Proteomes" id="UP001470230"/>
    </source>
</evidence>
<comment type="caution">
    <text evidence="2">The sequence shown here is derived from an EMBL/GenBank/DDBJ whole genome shotgun (WGS) entry which is preliminary data.</text>
</comment>
<gene>
    <name evidence="2" type="ORF">M9Y10_005413</name>
</gene>